<dbReference type="SUPFAM" id="SSF53098">
    <property type="entry name" value="Ribonuclease H-like"/>
    <property type="match status" value="1"/>
</dbReference>
<comment type="caution">
    <text evidence="2">The sequence shown here is derived from an EMBL/GenBank/DDBJ whole genome shotgun (WGS) entry which is preliminary data.</text>
</comment>
<dbReference type="Gene3D" id="3.30.420.10">
    <property type="entry name" value="Ribonuclease H-like superfamily/Ribonuclease H"/>
    <property type="match status" value="1"/>
</dbReference>
<evidence type="ECO:0000256" key="1">
    <source>
        <dbReference type="SAM" id="MobiDB-lite"/>
    </source>
</evidence>
<evidence type="ECO:0000313" key="3">
    <source>
        <dbReference type="Proteomes" id="UP000049077"/>
    </source>
</evidence>
<reference evidence="2 3" key="1">
    <citation type="submission" date="2014-06" db="EMBL/GenBank/DDBJ databases">
        <authorList>
            <person name="Le Roux F."/>
        </authorList>
    </citation>
    <scope>NUCLEOTIDE SEQUENCE [LARGE SCALE GENOMIC DNA]</scope>
    <source>
        <strain evidence="2 3">J5-4</strain>
    </source>
</reference>
<dbReference type="InterPro" id="IPR012337">
    <property type="entry name" value="RNaseH-like_sf"/>
</dbReference>
<proteinExistence type="predicted"/>
<gene>
    <name evidence="2" type="ORF">VCR4J5_780208</name>
</gene>
<dbReference type="RefSeq" id="WP_048660232.1">
    <property type="nucleotide sequence ID" value="NZ_CAWMAN010000062.1"/>
</dbReference>
<evidence type="ECO:0000313" key="2">
    <source>
        <dbReference type="EMBL" id="CDT68292.1"/>
    </source>
</evidence>
<dbReference type="EMBL" id="CCJX01000166">
    <property type="protein sequence ID" value="CDT68292.1"/>
    <property type="molecule type" value="Genomic_DNA"/>
</dbReference>
<feature type="compositionally biased region" description="Acidic residues" evidence="1">
    <location>
        <begin position="716"/>
        <end position="725"/>
    </location>
</feature>
<dbReference type="InterPro" id="IPR036397">
    <property type="entry name" value="RNaseH_sf"/>
</dbReference>
<keyword evidence="3" id="KW-1185">Reference proteome</keyword>
<feature type="region of interest" description="Disordered" evidence="1">
    <location>
        <begin position="685"/>
        <end position="725"/>
    </location>
</feature>
<sequence>MRINQRIVSEPEKIDYLIVDMCYDKMLVAVTNLLASVPLRPFTLDLNIASSKVQSSTWRLEERSASDLLYASDDDLLAHSQTRTKWIDKRNTAYGVIAPLVEDKEKRYQYLFEDSSGLLEELIHLSKRSRKYVAGALNRYWFYGSHKNALLPLWRNCGSNPTLPDKPEMNKQGHITLSGKSGPKTKYGNPFRGMTLQDLDNIKKFSRKIPSGSRVRLSYLYEEFCRTYLYPKVKPKNIDAHELTIPAPRQELISPEVFKYHLKKYVGPLVFIRKAVGEIGYQKDKSGKPGVARHGLRGPTDRYEIDATIVDQYILYPYDKSEQLATGRPVIYLVADTWSGMFVGLHVCFHGPNWHGASQALFNALTDKVEFCKRYGIEISEHDWPCHHPCSQLVMDRGSEYTDKNIEGILTGQVGIQLGGFTAYHRGDSKGTVEQGFRIYQQTAINFVPGQVVKTPQKEAQHASRHAAMSFENFMKRLIKLILYTNNNRARVSNHNFEMTRDDVGLTPRDLYVYGLQEMVIPRTTVSIEQLRFALLPEATATVRAQGVFFKGLYYSSNEVVRSQWLDLAKNTGRFKIRVRYDDNSTNHIWYKNEKSGEMYQLDLTDRSEAYKNQIWANALHQVELTKQKISLHEEHSFSNKLDLLNDFNEIDKETIAKTKHLKKSHAKSIQPGMKQRTQLVAALEKQQRSEEIREVMSNQNTSPSSQPKRPLQDLTEPDLFDDGE</sequence>
<feature type="compositionally biased region" description="Basic and acidic residues" evidence="1">
    <location>
        <begin position="686"/>
        <end position="695"/>
    </location>
</feature>
<organism evidence="2 3">
    <name type="scientific">Vibrio crassostreae</name>
    <dbReference type="NCBI Taxonomy" id="246167"/>
    <lineage>
        <taxon>Bacteria</taxon>
        <taxon>Pseudomonadati</taxon>
        <taxon>Pseudomonadota</taxon>
        <taxon>Gammaproteobacteria</taxon>
        <taxon>Vibrionales</taxon>
        <taxon>Vibrionaceae</taxon>
        <taxon>Vibrio</taxon>
    </lineage>
</organism>
<name>A0ABP1X0S2_9VIBR</name>
<feature type="compositionally biased region" description="Polar residues" evidence="1">
    <location>
        <begin position="697"/>
        <end position="708"/>
    </location>
</feature>
<protein>
    <submittedName>
        <fullName evidence="2">Integrase core domain protein</fullName>
    </submittedName>
</protein>
<dbReference type="Proteomes" id="UP000049077">
    <property type="component" value="Unassembled WGS sequence"/>
</dbReference>
<accession>A0ABP1X0S2</accession>